<accession>A0A218XVX7</accession>
<evidence type="ECO:0000256" key="8">
    <source>
        <dbReference type="ARBA" id="ARBA00024343"/>
    </source>
</evidence>
<dbReference type="PANTHER" id="PTHR31985:SF231">
    <property type="entry name" value="ETHYLENE-RESPONSIVE TRANSCRIPTION FACTOR ERF014"/>
    <property type="match status" value="1"/>
</dbReference>
<evidence type="ECO:0000313" key="11">
    <source>
        <dbReference type="EMBL" id="OWM88432.1"/>
    </source>
</evidence>
<evidence type="ECO:0000256" key="1">
    <source>
        <dbReference type="ARBA" id="ARBA00004123"/>
    </source>
</evidence>
<gene>
    <name evidence="11" type="ORF">CDL15_Pgr003844</name>
    <name evidence="12" type="ORF">CRG98_041141</name>
</gene>
<dbReference type="GO" id="GO:0005634">
    <property type="term" value="C:nucleus"/>
    <property type="evidence" value="ECO:0007669"/>
    <property type="project" value="UniProtKB-SubCell"/>
</dbReference>
<sequence length="248" mass="26773">MVRVEQHKIQSPSAEPFSRSKDKGLGKAAASPSIDKKNMKMKKYKGVRMRSWGSWVSEIRAPNQKARIWLGSYSTPESAARAYDAALLCLKGGSAAGLNFPVDNVHHYPCETLMSPKSIQRVAAAAANGIYGNAAASTESPVSSPSISTASCSSSSSSSPSSPANQQDDHETLPTTDLPPSSATMSCDIDDCLMQSLVTWTDFNYTLPWPELYFEDESFISGAALDPTVLLDDSPYEDGSDIRLWSFS</sequence>
<evidence type="ECO:0000259" key="10">
    <source>
        <dbReference type="PROSITE" id="PS51032"/>
    </source>
</evidence>
<dbReference type="InterPro" id="IPR001471">
    <property type="entry name" value="AP2/ERF_dom"/>
</dbReference>
<dbReference type="FunFam" id="3.30.730.10:FF:000006">
    <property type="entry name" value="ethylene-responsive transcription factor ERF014-like"/>
    <property type="match status" value="1"/>
</dbReference>
<dbReference type="Pfam" id="PF00847">
    <property type="entry name" value="AP2"/>
    <property type="match status" value="1"/>
</dbReference>
<dbReference type="SUPFAM" id="SSF54171">
    <property type="entry name" value="DNA-binding domain"/>
    <property type="match status" value="1"/>
</dbReference>
<comment type="subcellular location">
    <subcellularLocation>
        <location evidence="1">Nucleus</location>
    </subcellularLocation>
</comment>
<dbReference type="Proteomes" id="UP000197138">
    <property type="component" value="Unassembled WGS sequence"/>
</dbReference>
<dbReference type="AlphaFoldDB" id="A0A218XVX7"/>
<dbReference type="GO" id="GO:0009873">
    <property type="term" value="P:ethylene-activated signaling pathway"/>
    <property type="evidence" value="ECO:0007669"/>
    <property type="project" value="UniProtKB-KW"/>
</dbReference>
<dbReference type="PANTHER" id="PTHR31985">
    <property type="entry name" value="ETHYLENE-RESPONSIVE TRANSCRIPTION FACTOR ERF042-RELATED"/>
    <property type="match status" value="1"/>
</dbReference>
<evidence type="ECO:0000256" key="5">
    <source>
        <dbReference type="ARBA" id="ARBA00023159"/>
    </source>
</evidence>
<dbReference type="PRINTS" id="PR00367">
    <property type="entry name" value="ETHRSPELEMNT"/>
</dbReference>
<feature type="domain" description="AP2/ERF" evidence="10">
    <location>
        <begin position="43"/>
        <end position="101"/>
    </location>
</feature>
<dbReference type="Proteomes" id="UP000233551">
    <property type="component" value="Unassembled WGS sequence"/>
</dbReference>
<keyword evidence="5" id="KW-0010">Activator</keyword>
<comment type="caution">
    <text evidence="11">The sequence shown here is derived from an EMBL/GenBank/DDBJ whole genome shotgun (WGS) entry which is preliminary data.</text>
</comment>
<evidence type="ECO:0000256" key="9">
    <source>
        <dbReference type="SAM" id="MobiDB-lite"/>
    </source>
</evidence>
<reference evidence="13" key="1">
    <citation type="journal article" date="2017" name="Plant J.">
        <title>The pomegranate (Punica granatum L.) genome and the genomics of punicalagin biosynthesis.</title>
        <authorList>
            <person name="Qin G."/>
            <person name="Xu C."/>
            <person name="Ming R."/>
            <person name="Tang H."/>
            <person name="Guyot R."/>
            <person name="Kramer E.M."/>
            <person name="Hu Y."/>
            <person name="Yi X."/>
            <person name="Qi Y."/>
            <person name="Xu X."/>
            <person name="Gao Z."/>
            <person name="Pan H."/>
            <person name="Jian J."/>
            <person name="Tian Y."/>
            <person name="Yue Z."/>
            <person name="Xu Y."/>
        </authorList>
    </citation>
    <scope>NUCLEOTIDE SEQUENCE [LARGE SCALE GENOMIC DNA]</scope>
    <source>
        <strain evidence="13">cv. Dabenzi</strain>
    </source>
</reference>
<dbReference type="CDD" id="cd00018">
    <property type="entry name" value="AP2"/>
    <property type="match status" value="1"/>
</dbReference>
<feature type="compositionally biased region" description="Low complexity" evidence="9">
    <location>
        <begin position="136"/>
        <end position="164"/>
    </location>
</feature>
<evidence type="ECO:0000256" key="6">
    <source>
        <dbReference type="ARBA" id="ARBA00023163"/>
    </source>
</evidence>
<reference evidence="12 14" key="3">
    <citation type="submission" date="2017-11" db="EMBL/GenBank/DDBJ databases">
        <title>De-novo sequencing of pomegranate (Punica granatum L.) genome.</title>
        <authorList>
            <person name="Akparov Z."/>
            <person name="Amiraslanov A."/>
            <person name="Hajiyeva S."/>
            <person name="Abbasov M."/>
            <person name="Kaur K."/>
            <person name="Hamwieh A."/>
            <person name="Solovyev V."/>
            <person name="Salamov A."/>
            <person name="Braich B."/>
            <person name="Kosarev P."/>
            <person name="Mahmoud A."/>
            <person name="Hajiyev E."/>
            <person name="Babayeva S."/>
            <person name="Izzatullayeva V."/>
            <person name="Mammadov A."/>
            <person name="Mammadov A."/>
            <person name="Sharifova S."/>
            <person name="Ojaghi J."/>
            <person name="Eynullazada K."/>
            <person name="Bayramov B."/>
            <person name="Abdulazimova A."/>
            <person name="Shahmuradov I."/>
        </authorList>
    </citation>
    <scope>NUCLEOTIDE SEQUENCE [LARGE SCALE GENOMIC DNA]</scope>
    <source>
        <strain evidence="12">AG2017</strain>
        <strain evidence="14">cv. AG2017</strain>
        <tissue evidence="12">Leaf</tissue>
    </source>
</reference>
<keyword evidence="3" id="KW-0805">Transcription regulation</keyword>
<dbReference type="SMART" id="SM00380">
    <property type="entry name" value="AP2"/>
    <property type="match status" value="1"/>
</dbReference>
<protein>
    <recommendedName>
        <fullName evidence="10">AP2/ERF domain-containing protein</fullName>
    </recommendedName>
</protein>
<dbReference type="EMBL" id="PGOL01004102">
    <property type="protein sequence ID" value="PKI38442.1"/>
    <property type="molecule type" value="Genomic_DNA"/>
</dbReference>
<dbReference type="InterPro" id="IPR036955">
    <property type="entry name" value="AP2/ERF_dom_sf"/>
</dbReference>
<name>A0A218XVX7_PUNGR</name>
<evidence type="ECO:0000313" key="13">
    <source>
        <dbReference type="Proteomes" id="UP000197138"/>
    </source>
</evidence>
<keyword evidence="6" id="KW-0804">Transcription</keyword>
<dbReference type="STRING" id="22663.A0A218XVX7"/>
<feature type="region of interest" description="Disordered" evidence="9">
    <location>
        <begin position="1"/>
        <end position="33"/>
    </location>
</feature>
<dbReference type="Gene3D" id="3.30.730.10">
    <property type="entry name" value="AP2/ERF domain"/>
    <property type="match status" value="1"/>
</dbReference>
<evidence type="ECO:0000256" key="2">
    <source>
        <dbReference type="ARBA" id="ARBA00022745"/>
    </source>
</evidence>
<keyword evidence="14" id="KW-1185">Reference proteome</keyword>
<dbReference type="GeneID" id="116203034"/>
<evidence type="ECO:0000256" key="3">
    <source>
        <dbReference type="ARBA" id="ARBA00023015"/>
    </source>
</evidence>
<organism evidence="11 13">
    <name type="scientific">Punica granatum</name>
    <name type="common">Pomegranate</name>
    <dbReference type="NCBI Taxonomy" id="22663"/>
    <lineage>
        <taxon>Eukaryota</taxon>
        <taxon>Viridiplantae</taxon>
        <taxon>Streptophyta</taxon>
        <taxon>Embryophyta</taxon>
        <taxon>Tracheophyta</taxon>
        <taxon>Spermatophyta</taxon>
        <taxon>Magnoliopsida</taxon>
        <taxon>eudicotyledons</taxon>
        <taxon>Gunneridae</taxon>
        <taxon>Pentapetalae</taxon>
        <taxon>rosids</taxon>
        <taxon>malvids</taxon>
        <taxon>Myrtales</taxon>
        <taxon>Lythraceae</taxon>
        <taxon>Punica</taxon>
    </lineage>
</organism>
<dbReference type="GO" id="GO:0003700">
    <property type="term" value="F:DNA-binding transcription factor activity"/>
    <property type="evidence" value="ECO:0007669"/>
    <property type="project" value="InterPro"/>
</dbReference>
<dbReference type="InterPro" id="IPR051032">
    <property type="entry name" value="AP2/ERF_TF_ERF_subfamily"/>
</dbReference>
<dbReference type="GO" id="GO:0000976">
    <property type="term" value="F:transcription cis-regulatory region binding"/>
    <property type="evidence" value="ECO:0007669"/>
    <property type="project" value="UniProtKB-ARBA"/>
</dbReference>
<dbReference type="OrthoDB" id="665906at2759"/>
<keyword evidence="4" id="KW-0238">DNA-binding</keyword>
<dbReference type="PROSITE" id="PS51032">
    <property type="entry name" value="AP2_ERF"/>
    <property type="match status" value="1"/>
</dbReference>
<evidence type="ECO:0000313" key="12">
    <source>
        <dbReference type="EMBL" id="PKI38442.1"/>
    </source>
</evidence>
<dbReference type="InterPro" id="IPR016177">
    <property type="entry name" value="DNA-bd_dom_sf"/>
</dbReference>
<dbReference type="EMBL" id="MTKT01000797">
    <property type="protein sequence ID" value="OWM88432.1"/>
    <property type="molecule type" value="Genomic_DNA"/>
</dbReference>
<evidence type="ECO:0000256" key="7">
    <source>
        <dbReference type="ARBA" id="ARBA00023242"/>
    </source>
</evidence>
<keyword evidence="2" id="KW-0936">Ethylene signaling pathway</keyword>
<reference evidence="11" key="2">
    <citation type="submission" date="2017-06" db="EMBL/GenBank/DDBJ databases">
        <title>The pomegranate genome and the genomics of punicalagin biosynthesis.</title>
        <authorList>
            <person name="Xu C."/>
        </authorList>
    </citation>
    <scope>NUCLEOTIDE SEQUENCE [LARGE SCALE GENOMIC DNA]</scope>
    <source>
        <tissue evidence="11">Fresh leaf</tissue>
    </source>
</reference>
<proteinExistence type="inferred from homology"/>
<evidence type="ECO:0000313" key="14">
    <source>
        <dbReference type="Proteomes" id="UP000233551"/>
    </source>
</evidence>
<feature type="region of interest" description="Disordered" evidence="9">
    <location>
        <begin position="136"/>
        <end position="181"/>
    </location>
</feature>
<evidence type="ECO:0000256" key="4">
    <source>
        <dbReference type="ARBA" id="ARBA00023125"/>
    </source>
</evidence>
<comment type="similarity">
    <text evidence="8">Belongs to the AP2/ERF transcription factor family. ERF subfamily.</text>
</comment>
<keyword evidence="7" id="KW-0539">Nucleus</keyword>